<accession>A0A073INW9</accession>
<dbReference type="RefSeq" id="WP_051682771.1">
    <property type="nucleotide sequence ID" value="NZ_JMKI01000036.1"/>
</dbReference>
<keyword evidence="1" id="KW-0805">Transcription regulation</keyword>
<dbReference type="InterPro" id="IPR014710">
    <property type="entry name" value="RmlC-like_jellyroll"/>
</dbReference>
<name>A0A073INW9_9BACT</name>
<dbReference type="SUPFAM" id="SSF51182">
    <property type="entry name" value="RmlC-like cupins"/>
    <property type="match status" value="1"/>
</dbReference>
<feature type="domain" description="HTH araC/xylS-type" evidence="4">
    <location>
        <begin position="197"/>
        <end position="295"/>
    </location>
</feature>
<dbReference type="Pfam" id="PF02311">
    <property type="entry name" value="AraC_binding"/>
    <property type="match status" value="1"/>
</dbReference>
<dbReference type="OrthoDB" id="5514345at2"/>
<dbReference type="Gene3D" id="1.10.10.60">
    <property type="entry name" value="Homeodomain-like"/>
    <property type="match status" value="2"/>
</dbReference>
<evidence type="ECO:0000256" key="1">
    <source>
        <dbReference type="ARBA" id="ARBA00023015"/>
    </source>
</evidence>
<dbReference type="InterPro" id="IPR011051">
    <property type="entry name" value="RmlC_Cupin_sf"/>
</dbReference>
<evidence type="ECO:0000313" key="5">
    <source>
        <dbReference type="EMBL" id="KEJ92023.1"/>
    </source>
</evidence>
<dbReference type="AlphaFoldDB" id="A0A073INW9"/>
<gene>
    <name evidence="5" type="ORF">EH55_06475</name>
</gene>
<sequence>MIQIEEMTVDQSLQSTQCYGTPTFRFASFFDDTSDSRGKIITWHWHREFQFSMAVSGNTDYNIDDEHILLDSGDVLFINANTIHRYIVKSGVLKSVMFPEEFIAPADSAICQKYVEPVSSSDIKYFIFKASDYGSRRICGSLAGLFRREQDKSFMREQYIYSSALNLWSQFFSAVYDKLTADVSKVKPNRLMHDRMQKMLQYIYREYSKPIGLSDIARAANISKSEALRCFYKSIHNSPQRYLTEYRLERAKVLLSQSPEKVADIAWKTGFNTAQNFCRVFKKANGISPGDFRKHVRFTEAESL</sequence>
<dbReference type="PANTHER" id="PTHR43280">
    <property type="entry name" value="ARAC-FAMILY TRANSCRIPTIONAL REGULATOR"/>
    <property type="match status" value="1"/>
</dbReference>
<keyword evidence="6" id="KW-1185">Reference proteome</keyword>
<dbReference type="InterPro" id="IPR009057">
    <property type="entry name" value="Homeodomain-like_sf"/>
</dbReference>
<dbReference type="Proteomes" id="UP000027665">
    <property type="component" value="Unassembled WGS sequence"/>
</dbReference>
<dbReference type="PROSITE" id="PS00041">
    <property type="entry name" value="HTH_ARAC_FAMILY_1"/>
    <property type="match status" value="1"/>
</dbReference>
<keyword evidence="2" id="KW-0238">DNA-binding</keyword>
<dbReference type="EMBL" id="JMKI01000036">
    <property type="protein sequence ID" value="KEJ92023.1"/>
    <property type="molecule type" value="Genomic_DNA"/>
</dbReference>
<dbReference type="Gene3D" id="2.60.120.10">
    <property type="entry name" value="Jelly Rolls"/>
    <property type="match status" value="1"/>
</dbReference>
<dbReference type="InterPro" id="IPR018060">
    <property type="entry name" value="HTH_AraC"/>
</dbReference>
<dbReference type="GO" id="GO:0043565">
    <property type="term" value="F:sequence-specific DNA binding"/>
    <property type="evidence" value="ECO:0007669"/>
    <property type="project" value="InterPro"/>
</dbReference>
<keyword evidence="3" id="KW-0804">Transcription</keyword>
<dbReference type="PANTHER" id="PTHR43280:SF2">
    <property type="entry name" value="HTH-TYPE TRANSCRIPTIONAL REGULATOR EXSA"/>
    <property type="match status" value="1"/>
</dbReference>
<dbReference type="SUPFAM" id="SSF46689">
    <property type="entry name" value="Homeodomain-like"/>
    <property type="match status" value="2"/>
</dbReference>
<dbReference type="InterPro" id="IPR003313">
    <property type="entry name" value="AraC-bd"/>
</dbReference>
<evidence type="ECO:0000313" key="6">
    <source>
        <dbReference type="Proteomes" id="UP000027665"/>
    </source>
</evidence>
<dbReference type="PROSITE" id="PS01124">
    <property type="entry name" value="HTH_ARAC_FAMILY_2"/>
    <property type="match status" value="1"/>
</dbReference>
<comment type="caution">
    <text evidence="5">The sequence shown here is derived from an EMBL/GenBank/DDBJ whole genome shotgun (WGS) entry which is preliminary data.</text>
</comment>
<dbReference type="InterPro" id="IPR018062">
    <property type="entry name" value="HTH_AraC-typ_CS"/>
</dbReference>
<dbReference type="GeneID" id="90984804"/>
<evidence type="ECO:0000256" key="2">
    <source>
        <dbReference type="ARBA" id="ARBA00023125"/>
    </source>
</evidence>
<reference evidence="5 6" key="1">
    <citation type="submission" date="2014-04" db="EMBL/GenBank/DDBJ databases">
        <title>Draft Genome Sequence of Synergistes jonesii.</title>
        <authorList>
            <person name="Coil D.A."/>
            <person name="Eisen J.A."/>
            <person name="Holland-Moritz H.E."/>
        </authorList>
    </citation>
    <scope>NUCLEOTIDE SEQUENCE [LARGE SCALE GENOMIC DNA]</scope>
    <source>
        <strain evidence="5 6">78-1</strain>
    </source>
</reference>
<dbReference type="CDD" id="cd02208">
    <property type="entry name" value="cupin_RmlC-like"/>
    <property type="match status" value="1"/>
</dbReference>
<evidence type="ECO:0000259" key="4">
    <source>
        <dbReference type="PROSITE" id="PS01124"/>
    </source>
</evidence>
<dbReference type="SMART" id="SM00342">
    <property type="entry name" value="HTH_ARAC"/>
    <property type="match status" value="1"/>
</dbReference>
<evidence type="ECO:0000256" key="3">
    <source>
        <dbReference type="ARBA" id="ARBA00023163"/>
    </source>
</evidence>
<organism evidence="5 6">
    <name type="scientific">Synergistes jonesii</name>
    <dbReference type="NCBI Taxonomy" id="2754"/>
    <lineage>
        <taxon>Bacteria</taxon>
        <taxon>Thermotogati</taxon>
        <taxon>Synergistota</taxon>
        <taxon>Synergistia</taxon>
        <taxon>Synergistales</taxon>
        <taxon>Synergistaceae</taxon>
        <taxon>Synergistes</taxon>
    </lineage>
</organism>
<dbReference type="PRINTS" id="PR00032">
    <property type="entry name" value="HTHARAC"/>
</dbReference>
<dbReference type="eggNOG" id="COG2207">
    <property type="taxonomic scope" value="Bacteria"/>
</dbReference>
<dbReference type="InterPro" id="IPR020449">
    <property type="entry name" value="Tscrpt_reg_AraC-type_HTH"/>
</dbReference>
<dbReference type="STRING" id="2754.EH55_06475"/>
<dbReference type="Pfam" id="PF12833">
    <property type="entry name" value="HTH_18"/>
    <property type="match status" value="1"/>
</dbReference>
<proteinExistence type="predicted"/>
<dbReference type="GO" id="GO:0003700">
    <property type="term" value="F:DNA-binding transcription factor activity"/>
    <property type="evidence" value="ECO:0007669"/>
    <property type="project" value="InterPro"/>
</dbReference>
<protein>
    <recommendedName>
        <fullName evidence="4">HTH araC/xylS-type domain-containing protein</fullName>
    </recommendedName>
</protein>